<reference evidence="2 3" key="1">
    <citation type="journal article" date="2019" name="Nat. Ecol. Evol.">
        <title>Megaphylogeny resolves global patterns of mushroom evolution.</title>
        <authorList>
            <person name="Varga T."/>
            <person name="Krizsan K."/>
            <person name="Foldi C."/>
            <person name="Dima B."/>
            <person name="Sanchez-Garcia M."/>
            <person name="Sanchez-Ramirez S."/>
            <person name="Szollosi G.J."/>
            <person name="Szarkandi J.G."/>
            <person name="Papp V."/>
            <person name="Albert L."/>
            <person name="Andreopoulos W."/>
            <person name="Angelini C."/>
            <person name="Antonin V."/>
            <person name="Barry K.W."/>
            <person name="Bougher N.L."/>
            <person name="Buchanan P."/>
            <person name="Buyck B."/>
            <person name="Bense V."/>
            <person name="Catcheside P."/>
            <person name="Chovatia M."/>
            <person name="Cooper J."/>
            <person name="Damon W."/>
            <person name="Desjardin D."/>
            <person name="Finy P."/>
            <person name="Geml J."/>
            <person name="Haridas S."/>
            <person name="Hughes K."/>
            <person name="Justo A."/>
            <person name="Karasinski D."/>
            <person name="Kautmanova I."/>
            <person name="Kiss B."/>
            <person name="Kocsube S."/>
            <person name="Kotiranta H."/>
            <person name="LaButti K.M."/>
            <person name="Lechner B.E."/>
            <person name="Liimatainen K."/>
            <person name="Lipzen A."/>
            <person name="Lukacs Z."/>
            <person name="Mihaltcheva S."/>
            <person name="Morgado L.N."/>
            <person name="Niskanen T."/>
            <person name="Noordeloos M.E."/>
            <person name="Ohm R.A."/>
            <person name="Ortiz-Santana B."/>
            <person name="Ovrebo C."/>
            <person name="Racz N."/>
            <person name="Riley R."/>
            <person name="Savchenko A."/>
            <person name="Shiryaev A."/>
            <person name="Soop K."/>
            <person name="Spirin V."/>
            <person name="Szebenyi C."/>
            <person name="Tomsovsky M."/>
            <person name="Tulloss R.E."/>
            <person name="Uehling J."/>
            <person name="Grigoriev I.V."/>
            <person name="Vagvolgyi C."/>
            <person name="Papp T."/>
            <person name="Martin F.M."/>
            <person name="Miettinen O."/>
            <person name="Hibbett D.S."/>
            <person name="Nagy L.G."/>
        </authorList>
    </citation>
    <scope>NUCLEOTIDE SEQUENCE [LARGE SCALE GENOMIC DNA]</scope>
    <source>
        <strain evidence="2 3">CBS 121175</strain>
    </source>
</reference>
<evidence type="ECO:0000313" key="3">
    <source>
        <dbReference type="Proteomes" id="UP000307440"/>
    </source>
</evidence>
<proteinExistence type="predicted"/>
<gene>
    <name evidence="2" type="ORF">FA15DRAFT_696408</name>
</gene>
<keyword evidence="3" id="KW-1185">Reference proteome</keyword>
<sequence length="104" mass="11627">MQSPTQNQPPISILTVPKPHTKPDPDSETETQNRIMQQLQRVRLAAPMALKRIMKEEEVRWGRGDSSGAALVVLSVPFVDVAFRAGEEEKMKVRFADGVSKVSR</sequence>
<organism evidence="2 3">
    <name type="scientific">Coprinopsis marcescibilis</name>
    <name type="common">Agaric fungus</name>
    <name type="synonym">Psathyrella marcescibilis</name>
    <dbReference type="NCBI Taxonomy" id="230819"/>
    <lineage>
        <taxon>Eukaryota</taxon>
        <taxon>Fungi</taxon>
        <taxon>Dikarya</taxon>
        <taxon>Basidiomycota</taxon>
        <taxon>Agaricomycotina</taxon>
        <taxon>Agaricomycetes</taxon>
        <taxon>Agaricomycetidae</taxon>
        <taxon>Agaricales</taxon>
        <taxon>Agaricineae</taxon>
        <taxon>Psathyrellaceae</taxon>
        <taxon>Coprinopsis</taxon>
    </lineage>
</organism>
<evidence type="ECO:0000313" key="2">
    <source>
        <dbReference type="EMBL" id="TFK21336.1"/>
    </source>
</evidence>
<protein>
    <submittedName>
        <fullName evidence="2">Uncharacterized protein</fullName>
    </submittedName>
</protein>
<dbReference type="Proteomes" id="UP000307440">
    <property type="component" value="Unassembled WGS sequence"/>
</dbReference>
<evidence type="ECO:0000256" key="1">
    <source>
        <dbReference type="SAM" id="MobiDB-lite"/>
    </source>
</evidence>
<feature type="region of interest" description="Disordered" evidence="1">
    <location>
        <begin position="1"/>
        <end position="32"/>
    </location>
</feature>
<accession>A0A5C3KMC6</accession>
<name>A0A5C3KMC6_COPMA</name>
<dbReference type="AlphaFoldDB" id="A0A5C3KMC6"/>
<dbReference type="EMBL" id="ML210271">
    <property type="protein sequence ID" value="TFK21336.1"/>
    <property type="molecule type" value="Genomic_DNA"/>
</dbReference>
<feature type="compositionally biased region" description="Polar residues" evidence="1">
    <location>
        <begin position="1"/>
        <end position="10"/>
    </location>
</feature>